<evidence type="ECO:0000256" key="2">
    <source>
        <dbReference type="SAM" id="Phobius"/>
    </source>
</evidence>
<evidence type="ECO:0000313" key="3">
    <source>
        <dbReference type="EMBL" id="AQQ15449.1"/>
    </source>
</evidence>
<accession>A0A1Q2HX88</accession>
<feature type="transmembrane region" description="Helical" evidence="2">
    <location>
        <begin position="129"/>
        <end position="149"/>
    </location>
</feature>
<dbReference type="Proteomes" id="UP000217209">
    <property type="component" value="Chromosome"/>
</dbReference>
<keyword evidence="2" id="KW-0472">Membrane</keyword>
<feature type="region of interest" description="Disordered" evidence="1">
    <location>
        <begin position="176"/>
        <end position="211"/>
    </location>
</feature>
<gene>
    <name evidence="3" type="ORF">CGLAU_07470</name>
</gene>
<dbReference type="KEGG" id="cgv:CGLAU_07470"/>
<keyword evidence="4" id="KW-1185">Reference proteome</keyword>
<dbReference type="AlphaFoldDB" id="A0A1Q2HX88"/>
<sequence length="211" mass="22662">MAEAMQPASMNDPDALARTERKVSGRLADGPARWVLLACTAAYLVALFLPFAGAASGWQLLGATEATRDTETAVTEYLFTWVAFIGLGVLTPIAVLTRRFAAAVAGWMVTGISSVCWLLAMWLGLDHGAGIYVAIAAVLIAIAAYIPALGRRGEQQLEIARQRAAAQGTDDVARLQRSATEQAHAHDQAQNPLLIDDRRARAAERHKRQAD</sequence>
<proteinExistence type="predicted"/>
<feature type="transmembrane region" description="Helical" evidence="2">
    <location>
        <begin position="78"/>
        <end position="97"/>
    </location>
</feature>
<feature type="transmembrane region" description="Helical" evidence="2">
    <location>
        <begin position="104"/>
        <end position="123"/>
    </location>
</feature>
<protein>
    <submittedName>
        <fullName evidence="3">Uncharacterized protein</fullName>
    </submittedName>
</protein>
<dbReference type="EMBL" id="CP019688">
    <property type="protein sequence ID" value="AQQ15449.1"/>
    <property type="molecule type" value="Genomic_DNA"/>
</dbReference>
<dbReference type="RefSeq" id="WP_232507074.1">
    <property type="nucleotide sequence ID" value="NZ_CALTZW010000001.1"/>
</dbReference>
<feature type="transmembrane region" description="Helical" evidence="2">
    <location>
        <begin position="34"/>
        <end position="58"/>
    </location>
</feature>
<feature type="compositionally biased region" description="Basic and acidic residues" evidence="1">
    <location>
        <begin position="195"/>
        <end position="211"/>
    </location>
</feature>
<reference evidence="3 4" key="1">
    <citation type="submission" date="2016-12" db="EMBL/GenBank/DDBJ databases">
        <authorList>
            <person name="Song W.-J."/>
            <person name="Kurnit D.M."/>
        </authorList>
    </citation>
    <scope>NUCLEOTIDE SEQUENCE [LARGE SCALE GENOMIC DNA]</scope>
    <source>
        <strain evidence="3 4">DSM 30827</strain>
    </source>
</reference>
<evidence type="ECO:0000313" key="4">
    <source>
        <dbReference type="Proteomes" id="UP000217209"/>
    </source>
</evidence>
<organism evidence="3 4">
    <name type="scientific">Corynebacterium glaucum</name>
    <dbReference type="NCBI Taxonomy" id="187491"/>
    <lineage>
        <taxon>Bacteria</taxon>
        <taxon>Bacillati</taxon>
        <taxon>Actinomycetota</taxon>
        <taxon>Actinomycetes</taxon>
        <taxon>Mycobacteriales</taxon>
        <taxon>Corynebacteriaceae</taxon>
        <taxon>Corynebacterium</taxon>
    </lineage>
</organism>
<evidence type="ECO:0000256" key="1">
    <source>
        <dbReference type="SAM" id="MobiDB-lite"/>
    </source>
</evidence>
<keyword evidence="2" id="KW-0812">Transmembrane</keyword>
<name>A0A1Q2HX88_9CORY</name>
<keyword evidence="2" id="KW-1133">Transmembrane helix</keyword>